<dbReference type="InterPro" id="IPR004358">
    <property type="entry name" value="Sig_transdc_His_kin-like_C"/>
</dbReference>
<dbReference type="Pfam" id="PF02518">
    <property type="entry name" value="HATPase_c"/>
    <property type="match status" value="2"/>
</dbReference>
<comment type="subcellular location">
    <subcellularLocation>
        <location evidence="2">Cell membrane</location>
    </subcellularLocation>
</comment>
<keyword evidence="11 15" id="KW-0472">Membrane</keyword>
<evidence type="ECO:0000313" key="18">
    <source>
        <dbReference type="EMBL" id="QDG52902.1"/>
    </source>
</evidence>
<keyword evidence="9" id="KW-0067">ATP-binding</keyword>
<dbReference type="RefSeq" id="WP_141199363.1">
    <property type="nucleotide sequence ID" value="NZ_CP041186.1"/>
</dbReference>
<dbReference type="GO" id="GO:0005886">
    <property type="term" value="C:plasma membrane"/>
    <property type="evidence" value="ECO:0007669"/>
    <property type="project" value="UniProtKB-SubCell"/>
</dbReference>
<dbReference type="CDD" id="cd00082">
    <property type="entry name" value="HisKA"/>
    <property type="match status" value="2"/>
</dbReference>
<dbReference type="InterPro" id="IPR036097">
    <property type="entry name" value="HisK_dim/P_sf"/>
</dbReference>
<dbReference type="EMBL" id="CP041186">
    <property type="protein sequence ID" value="QDG52902.1"/>
    <property type="molecule type" value="Genomic_DNA"/>
</dbReference>
<dbReference type="SMART" id="SM00388">
    <property type="entry name" value="HisKA"/>
    <property type="match status" value="2"/>
</dbReference>
<comment type="catalytic activity">
    <reaction evidence="1">
        <text>ATP + protein L-histidine = ADP + protein N-phospho-L-histidine.</text>
        <dbReference type="EC" id="2.7.13.3"/>
    </reaction>
</comment>
<dbReference type="InterPro" id="IPR001789">
    <property type="entry name" value="Sig_transdc_resp-reg_receiver"/>
</dbReference>
<dbReference type="InterPro" id="IPR036890">
    <property type="entry name" value="HATPase_C_sf"/>
</dbReference>
<dbReference type="AlphaFoldDB" id="A0A4Y6PX51"/>
<evidence type="ECO:0000256" key="1">
    <source>
        <dbReference type="ARBA" id="ARBA00000085"/>
    </source>
</evidence>
<feature type="domain" description="Histidine kinase" evidence="16">
    <location>
        <begin position="609"/>
        <end position="825"/>
    </location>
</feature>
<evidence type="ECO:0000256" key="13">
    <source>
        <dbReference type="SAM" id="Coils"/>
    </source>
</evidence>
<evidence type="ECO:0000313" key="19">
    <source>
        <dbReference type="Proteomes" id="UP000315995"/>
    </source>
</evidence>
<dbReference type="FunFam" id="3.30.565.10:FF:000023">
    <property type="entry name" value="PAS domain-containing sensor histidine kinase"/>
    <property type="match status" value="1"/>
</dbReference>
<dbReference type="InterPro" id="IPR011006">
    <property type="entry name" value="CheY-like_superfamily"/>
</dbReference>
<evidence type="ECO:0000259" key="16">
    <source>
        <dbReference type="PROSITE" id="PS50109"/>
    </source>
</evidence>
<dbReference type="CDD" id="cd17574">
    <property type="entry name" value="REC_OmpR"/>
    <property type="match status" value="1"/>
</dbReference>
<evidence type="ECO:0000259" key="17">
    <source>
        <dbReference type="PROSITE" id="PS50110"/>
    </source>
</evidence>
<dbReference type="SMART" id="SM00448">
    <property type="entry name" value="REC"/>
    <property type="match status" value="1"/>
</dbReference>
<feature type="domain" description="Histidine kinase" evidence="16">
    <location>
        <begin position="149"/>
        <end position="369"/>
    </location>
</feature>
<feature type="transmembrane region" description="Helical" evidence="15">
    <location>
        <begin position="49"/>
        <end position="73"/>
    </location>
</feature>
<dbReference type="EC" id="2.7.13.3" evidence="3"/>
<feature type="modified residue" description="4-aspartylphosphate" evidence="12">
    <location>
        <position position="481"/>
    </location>
</feature>
<keyword evidence="13" id="KW-0175">Coiled coil</keyword>
<evidence type="ECO:0000256" key="11">
    <source>
        <dbReference type="ARBA" id="ARBA00023136"/>
    </source>
</evidence>
<keyword evidence="19" id="KW-1185">Reference proteome</keyword>
<dbReference type="Proteomes" id="UP000315995">
    <property type="component" value="Chromosome"/>
</dbReference>
<dbReference type="InterPro" id="IPR058544">
    <property type="entry name" value="ETR1_N"/>
</dbReference>
<feature type="region of interest" description="Disordered" evidence="14">
    <location>
        <begin position="364"/>
        <end position="427"/>
    </location>
</feature>
<evidence type="ECO:0000256" key="10">
    <source>
        <dbReference type="ARBA" id="ARBA00023012"/>
    </source>
</evidence>
<dbReference type="SMART" id="SM00387">
    <property type="entry name" value="HATPase_c"/>
    <property type="match status" value="2"/>
</dbReference>
<feature type="transmembrane region" description="Helical" evidence="15">
    <location>
        <begin position="12"/>
        <end position="37"/>
    </location>
</feature>
<evidence type="ECO:0000256" key="9">
    <source>
        <dbReference type="ARBA" id="ARBA00022840"/>
    </source>
</evidence>
<keyword evidence="15" id="KW-0812">Transmembrane</keyword>
<evidence type="ECO:0000256" key="12">
    <source>
        <dbReference type="PROSITE-ProRule" id="PRU00169"/>
    </source>
</evidence>
<dbReference type="PROSITE" id="PS50110">
    <property type="entry name" value="RESPONSE_REGULATORY"/>
    <property type="match status" value="1"/>
</dbReference>
<keyword evidence="5 12" id="KW-0597">Phosphoprotein</keyword>
<proteinExistence type="predicted"/>
<dbReference type="Gene3D" id="1.10.287.130">
    <property type="match status" value="2"/>
</dbReference>
<keyword evidence="15" id="KW-1133">Transmembrane helix</keyword>
<dbReference type="FunFam" id="3.30.565.10:FF:000006">
    <property type="entry name" value="Sensor histidine kinase WalK"/>
    <property type="match status" value="1"/>
</dbReference>
<dbReference type="PRINTS" id="PR00344">
    <property type="entry name" value="BCTRLSENSOR"/>
</dbReference>
<protein>
    <recommendedName>
        <fullName evidence="3">histidine kinase</fullName>
        <ecNumber evidence="3">2.7.13.3</ecNumber>
    </recommendedName>
</protein>
<dbReference type="PROSITE" id="PS50109">
    <property type="entry name" value="HIS_KIN"/>
    <property type="match status" value="2"/>
</dbReference>
<evidence type="ECO:0000256" key="15">
    <source>
        <dbReference type="SAM" id="Phobius"/>
    </source>
</evidence>
<evidence type="ECO:0000256" key="4">
    <source>
        <dbReference type="ARBA" id="ARBA00022475"/>
    </source>
</evidence>
<dbReference type="OrthoDB" id="5523050at2"/>
<evidence type="ECO:0000256" key="2">
    <source>
        <dbReference type="ARBA" id="ARBA00004236"/>
    </source>
</evidence>
<dbReference type="Gene3D" id="3.40.50.2300">
    <property type="match status" value="1"/>
</dbReference>
<feature type="domain" description="Response regulatory" evidence="17">
    <location>
        <begin position="433"/>
        <end position="548"/>
    </location>
</feature>
<evidence type="ECO:0000256" key="7">
    <source>
        <dbReference type="ARBA" id="ARBA00022741"/>
    </source>
</evidence>
<accession>A0A4Y6PX51</accession>
<name>A0A4Y6PX51_PERCE</name>
<dbReference type="PANTHER" id="PTHR43547:SF2">
    <property type="entry name" value="HYBRID SIGNAL TRANSDUCTION HISTIDINE KINASE C"/>
    <property type="match status" value="1"/>
</dbReference>
<evidence type="ECO:0000256" key="8">
    <source>
        <dbReference type="ARBA" id="ARBA00022777"/>
    </source>
</evidence>
<keyword evidence="10" id="KW-0902">Two-component regulatory system</keyword>
<evidence type="ECO:0000256" key="3">
    <source>
        <dbReference type="ARBA" id="ARBA00012438"/>
    </source>
</evidence>
<dbReference type="Pfam" id="PF00072">
    <property type="entry name" value="Response_reg"/>
    <property type="match status" value="1"/>
</dbReference>
<sequence length="836" mass="92242">MPHGHCYLWEPALVWIQLLSNLAIGFAYVAIAITLVYLIRRIEDLPFKLVYVCFAIFIITCGFTHFMDAYVIWNPVYWLDGGLRIVTAIASVGTAVLLPPLVPDILALARGARAAHRRGVRLESMVDELETLYAQTKELERQKTAFFANVSHELRTPLQLILGPAQKLVASDDLGDEDRERAETIVRSGRTLLKHVNDLLDIASLEAGQLELSYAQVDLSAYTRQLIANFETLAEEQAIDMSVEVAEGLEAQLDPEKYESIVLNLLSNALKFTPEGGTVRCSLSSVDAGAGRHMVFTVADSGPGVPAEQREAIFERFRQLDHGATRRFGGTGLGLVVTRSFAELHNGKVRVDDAPEGGARFTAELPMTAPDGTHVEPRPARAPATDSKADRERAELTAAATDAERRARQPSSEHSTAEVVQATQHDTDNEAPLVLVVEDNHDMSEFVARTLQADYRVASAYDGKTGLEAALELQPDLIISDIMMPEMSGDELVRAVRGEPKLASVPILLLTAKADDELRVELLRSGAQDYVMKPFETEELLARVDNQVSIARTRKVLQSELESTQRDLEALVGELAANRRELERSLQTTRVALEKAERASQVKSNFLRLVSHELRTPVAALQLQLAVLQEDDSLGETSRKMVERMGSSMERLTRLIDSLLQRTSIESGNLVTNYAQVDPSELVADLVDEMAPDAHRRGLELRFEPSPEASSVYTDPHLLELILSNLIGNALRYTDEGLVEIGVVEEDREYRFWVSDTGPGIAPEDRVRLFEPFERGDESRERQLPGAGLGLALVRDMTEALGGRIELDSEVGTGSTFTVVLPSEHASESSEVENDD</sequence>
<organism evidence="18 19">
    <name type="scientific">Persicimonas caeni</name>
    <dbReference type="NCBI Taxonomy" id="2292766"/>
    <lineage>
        <taxon>Bacteria</taxon>
        <taxon>Deltaproteobacteria</taxon>
        <taxon>Bradymonadales</taxon>
        <taxon>Bradymonadaceae</taxon>
        <taxon>Persicimonas</taxon>
    </lineage>
</organism>
<keyword evidence="8" id="KW-0418">Kinase</keyword>
<gene>
    <name evidence="18" type="ORF">FIV42_19790</name>
</gene>
<feature type="coiled-coil region" evidence="13">
    <location>
        <begin position="554"/>
        <end position="599"/>
    </location>
</feature>
<dbReference type="GO" id="GO:0000155">
    <property type="term" value="F:phosphorelay sensor kinase activity"/>
    <property type="evidence" value="ECO:0007669"/>
    <property type="project" value="InterPro"/>
</dbReference>
<dbReference type="PANTHER" id="PTHR43547">
    <property type="entry name" value="TWO-COMPONENT HISTIDINE KINASE"/>
    <property type="match status" value="1"/>
</dbReference>
<dbReference type="InterPro" id="IPR003594">
    <property type="entry name" value="HATPase_dom"/>
</dbReference>
<dbReference type="InterPro" id="IPR003661">
    <property type="entry name" value="HisK_dim/P_dom"/>
</dbReference>
<dbReference type="Pfam" id="PF00512">
    <property type="entry name" value="HisKA"/>
    <property type="match status" value="2"/>
</dbReference>
<evidence type="ECO:0000256" key="6">
    <source>
        <dbReference type="ARBA" id="ARBA00022679"/>
    </source>
</evidence>
<keyword evidence="7" id="KW-0547">Nucleotide-binding</keyword>
<reference evidence="18 19" key="1">
    <citation type="submission" date="2019-06" db="EMBL/GenBank/DDBJ databases">
        <title>Persicimonas caeni gen. nov., sp. nov., a predatory bacterium isolated from solar saltern.</title>
        <authorList>
            <person name="Wang S."/>
        </authorList>
    </citation>
    <scope>NUCLEOTIDE SEQUENCE [LARGE SCALE GENOMIC DNA]</scope>
    <source>
        <strain evidence="18 19">YN101</strain>
    </source>
</reference>
<dbReference type="Gene3D" id="3.30.565.10">
    <property type="entry name" value="Histidine kinase-like ATPase, C-terminal domain"/>
    <property type="match status" value="2"/>
</dbReference>
<dbReference type="SUPFAM" id="SSF55874">
    <property type="entry name" value="ATPase domain of HSP90 chaperone/DNA topoisomerase II/histidine kinase"/>
    <property type="match status" value="2"/>
</dbReference>
<dbReference type="SUPFAM" id="SSF52172">
    <property type="entry name" value="CheY-like"/>
    <property type="match status" value="1"/>
</dbReference>
<accession>A0A5B8Y8X6</accession>
<dbReference type="SUPFAM" id="SSF47384">
    <property type="entry name" value="Homodimeric domain of signal transducing histidine kinase"/>
    <property type="match status" value="2"/>
</dbReference>
<evidence type="ECO:0000256" key="14">
    <source>
        <dbReference type="SAM" id="MobiDB-lite"/>
    </source>
</evidence>
<dbReference type="Pfam" id="PF25487">
    <property type="entry name" value="ETR1_N"/>
    <property type="match status" value="1"/>
</dbReference>
<evidence type="ECO:0000256" key="5">
    <source>
        <dbReference type="ARBA" id="ARBA00022553"/>
    </source>
</evidence>
<keyword evidence="6" id="KW-0808">Transferase</keyword>
<keyword evidence="4" id="KW-1003">Cell membrane</keyword>
<dbReference type="InterPro" id="IPR005467">
    <property type="entry name" value="His_kinase_dom"/>
</dbReference>
<dbReference type="GO" id="GO:0005524">
    <property type="term" value="F:ATP binding"/>
    <property type="evidence" value="ECO:0007669"/>
    <property type="project" value="UniProtKB-KW"/>
</dbReference>